<organism evidence="1 2">
    <name type="scientific">Jimgerdemannia flammicorona</name>
    <dbReference type="NCBI Taxonomy" id="994334"/>
    <lineage>
        <taxon>Eukaryota</taxon>
        <taxon>Fungi</taxon>
        <taxon>Fungi incertae sedis</taxon>
        <taxon>Mucoromycota</taxon>
        <taxon>Mucoromycotina</taxon>
        <taxon>Endogonomycetes</taxon>
        <taxon>Endogonales</taxon>
        <taxon>Endogonaceae</taxon>
        <taxon>Jimgerdemannia</taxon>
    </lineage>
</organism>
<dbReference type="OrthoDB" id="2275486at2759"/>
<accession>A0A433DFM2</accession>
<protein>
    <submittedName>
        <fullName evidence="1">Uncharacterized protein</fullName>
    </submittedName>
</protein>
<dbReference type="Proteomes" id="UP000268093">
    <property type="component" value="Unassembled WGS sequence"/>
</dbReference>
<dbReference type="EMBL" id="RBNI01002096">
    <property type="protein sequence ID" value="RUP49638.1"/>
    <property type="molecule type" value="Genomic_DNA"/>
</dbReference>
<evidence type="ECO:0000313" key="1">
    <source>
        <dbReference type="EMBL" id="RUP49638.1"/>
    </source>
</evidence>
<gene>
    <name evidence="1" type="ORF">BC936DRAFT_141950</name>
</gene>
<evidence type="ECO:0000313" key="2">
    <source>
        <dbReference type="Proteomes" id="UP000268093"/>
    </source>
</evidence>
<proteinExistence type="predicted"/>
<sequence length="262" mass="30016">MIHPSNTPRDLHTQRWEPALNSATGNHETPRVPVRRPPQRLVIGKAIVELFPRMELSLDYLTLGMSRDKKKLRRFIRLLFGKPKIPSLTFAHPSQACKPAPTLATSNTQRANRRPTMDPTQVQPSEVATVQTTAYPTHISLVPTGQAVMRSMDVASPSDIKTCSVCGKEFPARDQRGFRNPGFTYHQNKCVQREAERKAEEAQHLRRKEGNYVPDEIRRREIRPLPTSILPRFCYQCYETHDNTCPRQYSQYSGPIMRGGWQ</sequence>
<comment type="caution">
    <text evidence="1">The sequence shown here is derived from an EMBL/GenBank/DDBJ whole genome shotgun (WGS) entry which is preliminary data.</text>
</comment>
<reference evidence="1 2" key="1">
    <citation type="journal article" date="2018" name="New Phytol.">
        <title>Phylogenomics of Endogonaceae and evolution of mycorrhizas within Mucoromycota.</title>
        <authorList>
            <person name="Chang Y."/>
            <person name="Desiro A."/>
            <person name="Na H."/>
            <person name="Sandor L."/>
            <person name="Lipzen A."/>
            <person name="Clum A."/>
            <person name="Barry K."/>
            <person name="Grigoriev I.V."/>
            <person name="Martin F.M."/>
            <person name="Stajich J.E."/>
            <person name="Smith M.E."/>
            <person name="Bonito G."/>
            <person name="Spatafora J.W."/>
        </authorList>
    </citation>
    <scope>NUCLEOTIDE SEQUENCE [LARGE SCALE GENOMIC DNA]</scope>
    <source>
        <strain evidence="1 2">GMNB39</strain>
    </source>
</reference>
<keyword evidence="2" id="KW-1185">Reference proteome</keyword>
<name>A0A433DFM2_9FUNG</name>